<dbReference type="InterPro" id="IPR052953">
    <property type="entry name" value="Ser-rich/MCO-related"/>
</dbReference>
<proteinExistence type="predicted"/>
<feature type="compositionally biased region" description="Low complexity" evidence="1">
    <location>
        <begin position="126"/>
        <end position="144"/>
    </location>
</feature>
<dbReference type="SUPFAM" id="SSF49503">
    <property type="entry name" value="Cupredoxins"/>
    <property type="match status" value="2"/>
</dbReference>
<dbReference type="PANTHER" id="PTHR34883">
    <property type="entry name" value="SERINE-RICH PROTEIN, PUTATIVE-RELATED-RELATED"/>
    <property type="match status" value="1"/>
</dbReference>
<evidence type="ECO:0000313" key="3">
    <source>
        <dbReference type="Proteomes" id="UP000521943"/>
    </source>
</evidence>
<dbReference type="AlphaFoldDB" id="A0A8H6M132"/>
<dbReference type="PANTHER" id="PTHR34883:SF15">
    <property type="entry name" value="EXTRACELLULAR SERINE-RICH PROTEIN"/>
    <property type="match status" value="1"/>
</dbReference>
<dbReference type="InterPro" id="IPR008972">
    <property type="entry name" value="Cupredoxin"/>
</dbReference>
<name>A0A8H6M132_9AGAR</name>
<gene>
    <name evidence="2" type="ORF">DFP72DRAFT_970451</name>
</gene>
<dbReference type="Gene3D" id="2.60.40.420">
    <property type="entry name" value="Cupredoxins - blue copper proteins"/>
    <property type="match status" value="2"/>
</dbReference>
<feature type="region of interest" description="Disordered" evidence="1">
    <location>
        <begin position="126"/>
        <end position="158"/>
    </location>
</feature>
<accession>A0A8H6M132</accession>
<reference evidence="2 3" key="1">
    <citation type="submission" date="2020-07" db="EMBL/GenBank/DDBJ databases">
        <title>Comparative genomics of pyrophilous fungi reveals a link between fire events and developmental genes.</title>
        <authorList>
            <consortium name="DOE Joint Genome Institute"/>
            <person name="Steindorff A.S."/>
            <person name="Carver A."/>
            <person name="Calhoun S."/>
            <person name="Stillman K."/>
            <person name="Liu H."/>
            <person name="Lipzen A."/>
            <person name="Pangilinan J."/>
            <person name="Labutti K."/>
            <person name="Bruns T.D."/>
            <person name="Grigoriev I.V."/>
        </authorList>
    </citation>
    <scope>NUCLEOTIDE SEQUENCE [LARGE SCALE GENOMIC DNA]</scope>
    <source>
        <strain evidence="2 3">CBS 144469</strain>
    </source>
</reference>
<sequence length="307" mass="32580">MIDVNVGANGQLAYDPPSVQAMAGDIVRFHFNPKNHTVTQSAFDPPCVPLAAGGFKSGFVPVQAGTDPLPVQEFTVPDNGGAPLWFYCGQTAHCGQGMVFAINAPQDPDPHSFNAFKALAIARNGTAASTTTAPPTSTTTTSASDNYTTPPPPKWTEATKTITWNGQTYTTTYTSYDGTPDPTPAVTPQEHRIVVGAEGQLVYSPANITAQINDTVVFEFHPKNHTVTQSSFSTPCEGLPNGFKSGFKPVDATVTDNFPTFSIKITDTAPIWGYCGQVGHCQKGMVFAINAVESGPNNFAAFQQLAQ</sequence>
<evidence type="ECO:0000256" key="1">
    <source>
        <dbReference type="SAM" id="MobiDB-lite"/>
    </source>
</evidence>
<organism evidence="2 3">
    <name type="scientific">Ephemerocybe angulata</name>
    <dbReference type="NCBI Taxonomy" id="980116"/>
    <lineage>
        <taxon>Eukaryota</taxon>
        <taxon>Fungi</taxon>
        <taxon>Dikarya</taxon>
        <taxon>Basidiomycota</taxon>
        <taxon>Agaricomycotina</taxon>
        <taxon>Agaricomycetes</taxon>
        <taxon>Agaricomycetidae</taxon>
        <taxon>Agaricales</taxon>
        <taxon>Agaricineae</taxon>
        <taxon>Psathyrellaceae</taxon>
        <taxon>Ephemerocybe</taxon>
    </lineage>
</organism>
<feature type="non-terminal residue" evidence="2">
    <location>
        <position position="307"/>
    </location>
</feature>
<dbReference type="EMBL" id="JACGCI010000063">
    <property type="protein sequence ID" value="KAF6749389.1"/>
    <property type="molecule type" value="Genomic_DNA"/>
</dbReference>
<evidence type="ECO:0008006" key="4">
    <source>
        <dbReference type="Google" id="ProtNLM"/>
    </source>
</evidence>
<evidence type="ECO:0000313" key="2">
    <source>
        <dbReference type="EMBL" id="KAF6749389.1"/>
    </source>
</evidence>
<protein>
    <recommendedName>
        <fullName evidence="4">Cupredoxin</fullName>
    </recommendedName>
</protein>
<dbReference type="OrthoDB" id="1921208at2759"/>
<comment type="caution">
    <text evidence="2">The sequence shown here is derived from an EMBL/GenBank/DDBJ whole genome shotgun (WGS) entry which is preliminary data.</text>
</comment>
<dbReference type="Proteomes" id="UP000521943">
    <property type="component" value="Unassembled WGS sequence"/>
</dbReference>
<keyword evidence="3" id="KW-1185">Reference proteome</keyword>
<dbReference type="CDD" id="cd00920">
    <property type="entry name" value="Cupredoxin"/>
    <property type="match status" value="2"/>
</dbReference>